<gene>
    <name evidence="2" type="ORF">FHP08_02210</name>
</gene>
<reference evidence="2 3" key="1">
    <citation type="submission" date="2019-06" db="EMBL/GenBank/DDBJ databases">
        <title>Quisquiliibacterium sp. nov., isolated from a maize field.</title>
        <authorList>
            <person name="Lin S.-Y."/>
            <person name="Tsai C.-F."/>
            <person name="Young C.-C."/>
        </authorList>
    </citation>
    <scope>NUCLEOTIDE SEQUENCE [LARGE SCALE GENOMIC DNA]</scope>
    <source>
        <strain evidence="2 3">CC-CFT501</strain>
    </source>
</reference>
<dbReference type="PANTHER" id="PTHR19328:SF75">
    <property type="entry name" value="ALDOSE SUGAR DEHYDROGENASE YLII"/>
    <property type="match status" value="1"/>
</dbReference>
<dbReference type="SUPFAM" id="SSF50952">
    <property type="entry name" value="Soluble quinoprotein glucose dehydrogenase"/>
    <property type="match status" value="1"/>
</dbReference>
<dbReference type="InterPro" id="IPR011041">
    <property type="entry name" value="Quinoprot_gluc/sorb_DH_b-prop"/>
</dbReference>
<dbReference type="AlphaFoldDB" id="A0A5C8P5T8"/>
<dbReference type="Gene3D" id="2.120.10.30">
    <property type="entry name" value="TolB, C-terminal domain"/>
    <property type="match status" value="1"/>
</dbReference>
<sequence>MPDRDLEIEAIISSVWLRMGSGGVSSAGHAAKRLSGPACGQGRCAARAHSVYGVLGAGGRAASLDRQLLAPGANDKEFRMTSRLMCRFVAWLASSMLLANGLPARAQDLALALVADGLTAPVEFVEPADGSGRSFIVQQDGVVRILDRDGRLAPEPFLDLRPAMLPLEQNFEERGLLGFALHPEFRRNGRVFASYSAPLRAGAPGNWNHTRRISEFSTRPGDLSRIDPGSERVLLELDWPSRKHNGGGLAFGPDGFLYIGLGDSGASHGIGRAVRWEAFDVPREALTWDHLAQDTESLYGKVLRIDVDRGFPGYAIPPDNPFARGGGRREIWAWGFRNPYRIAFDREDGSFYVTAVAETLWEAAYRVERPGNFGWPLREGTHCVDRLRPRQPPASCPARDASGRPILMPVLEYPNMQVSHPDTKLGIRGVGTAITGARIYRGKSIPGLVGKLLFTDWSADFRKPSGQVFVADPGGAKGRPWPYRRVRVIDSRIIGLAEDARGEVYLLTNETFGPYGTTGKVFRLVARGEGKGGG</sequence>
<dbReference type="InterPro" id="IPR011042">
    <property type="entry name" value="6-blade_b-propeller_TolB-like"/>
</dbReference>
<comment type="caution">
    <text evidence="2">The sequence shown here is derived from an EMBL/GenBank/DDBJ whole genome shotgun (WGS) entry which is preliminary data.</text>
</comment>
<evidence type="ECO:0000313" key="3">
    <source>
        <dbReference type="Proteomes" id="UP000321548"/>
    </source>
</evidence>
<dbReference type="Pfam" id="PF07995">
    <property type="entry name" value="GSDH"/>
    <property type="match status" value="1"/>
</dbReference>
<organism evidence="2 3">
    <name type="scientific">Zeimonas arvi</name>
    <dbReference type="NCBI Taxonomy" id="2498847"/>
    <lineage>
        <taxon>Bacteria</taxon>
        <taxon>Pseudomonadati</taxon>
        <taxon>Pseudomonadota</taxon>
        <taxon>Betaproteobacteria</taxon>
        <taxon>Burkholderiales</taxon>
        <taxon>Burkholderiaceae</taxon>
        <taxon>Zeimonas</taxon>
    </lineage>
</organism>
<feature type="domain" description="Glucose/Sorbosone dehydrogenase" evidence="1">
    <location>
        <begin position="129"/>
        <end position="379"/>
    </location>
</feature>
<name>A0A5C8P5T8_9BURK</name>
<evidence type="ECO:0000313" key="2">
    <source>
        <dbReference type="EMBL" id="TXL68517.1"/>
    </source>
</evidence>
<dbReference type="PANTHER" id="PTHR19328">
    <property type="entry name" value="HEDGEHOG-INTERACTING PROTEIN"/>
    <property type="match status" value="1"/>
</dbReference>
<evidence type="ECO:0000259" key="1">
    <source>
        <dbReference type="Pfam" id="PF07995"/>
    </source>
</evidence>
<dbReference type="InterPro" id="IPR012938">
    <property type="entry name" value="Glc/Sorbosone_DH"/>
</dbReference>
<proteinExistence type="predicted"/>
<dbReference type="EMBL" id="VDUY01000001">
    <property type="protein sequence ID" value="TXL68517.1"/>
    <property type="molecule type" value="Genomic_DNA"/>
</dbReference>
<protein>
    <submittedName>
        <fullName evidence="2">PQQ-dependent sugar dehydrogenase</fullName>
    </submittedName>
</protein>
<keyword evidence="3" id="KW-1185">Reference proteome</keyword>
<dbReference type="OrthoDB" id="9770043at2"/>
<accession>A0A5C8P5T8</accession>
<dbReference type="Proteomes" id="UP000321548">
    <property type="component" value="Unassembled WGS sequence"/>
</dbReference>